<organism evidence="2 3">
    <name type="scientific">Elizabethkingia miricola</name>
    <name type="common">Chryseobacterium miricola</name>
    <dbReference type="NCBI Taxonomy" id="172045"/>
    <lineage>
        <taxon>Bacteria</taxon>
        <taxon>Pseudomonadati</taxon>
        <taxon>Bacteroidota</taxon>
        <taxon>Flavobacteriia</taxon>
        <taxon>Flavobacteriales</taxon>
        <taxon>Weeksellaceae</taxon>
        <taxon>Elizabethkingia</taxon>
    </lineage>
</organism>
<protein>
    <recommendedName>
        <fullName evidence="4">DUF3098 domain-containing protein</fullName>
    </recommendedName>
</protein>
<comment type="caution">
    <text evidence="2">The sequence shown here is derived from an EMBL/GenBank/DDBJ whole genome shotgun (WGS) entry which is preliminary data.</text>
</comment>
<proteinExistence type="predicted"/>
<keyword evidence="1" id="KW-0812">Transmembrane</keyword>
<keyword evidence="1" id="KW-1133">Transmembrane helix</keyword>
<name>A0ABD5B342_ELIMR</name>
<keyword evidence="1" id="KW-0472">Membrane</keyword>
<reference evidence="2 3" key="1">
    <citation type="submission" date="2023-06" db="EMBL/GenBank/DDBJ databases">
        <title>Nosocomial Elizabethkingia miricola genome.</title>
        <authorList>
            <person name="Morgado S."/>
            <person name="Fonseca E."/>
            <person name="Freitas F."/>
            <person name="Vicente A.C."/>
        </authorList>
    </citation>
    <scope>NUCLEOTIDE SEQUENCE [LARGE SCALE GENOMIC DNA]</scope>
    <source>
        <strain evidence="2 3">EM15</strain>
    </source>
</reference>
<dbReference type="AlphaFoldDB" id="A0ABD5B342"/>
<evidence type="ECO:0008006" key="4">
    <source>
        <dbReference type="Google" id="ProtNLM"/>
    </source>
</evidence>
<feature type="transmembrane region" description="Helical" evidence="1">
    <location>
        <begin position="7"/>
        <end position="25"/>
    </location>
</feature>
<accession>A0ABD5B342</accession>
<evidence type="ECO:0000313" key="2">
    <source>
        <dbReference type="EMBL" id="MDQ8748056.1"/>
    </source>
</evidence>
<dbReference type="Proteomes" id="UP001239265">
    <property type="component" value="Unassembled WGS sequence"/>
</dbReference>
<evidence type="ECO:0000313" key="3">
    <source>
        <dbReference type="Proteomes" id="UP001239265"/>
    </source>
</evidence>
<dbReference type="EMBL" id="JAUCQJ010000002">
    <property type="protein sequence ID" value="MDQ8748056.1"/>
    <property type="molecule type" value="Genomic_DNA"/>
</dbReference>
<dbReference type="RefSeq" id="WP_179124362.1">
    <property type="nucleotide sequence ID" value="NZ_JAUCQJ010000002.1"/>
</dbReference>
<feature type="transmembrane region" description="Helical" evidence="1">
    <location>
        <begin position="37"/>
        <end position="54"/>
    </location>
</feature>
<gene>
    <name evidence="2" type="ORF">QT385_05365</name>
</gene>
<evidence type="ECO:0000256" key="1">
    <source>
        <dbReference type="SAM" id="Phobius"/>
    </source>
</evidence>
<sequence length="58" mass="6487">MKKILGIILIIIGFCITVLVKIGPSEETKWVFTYGDFPLIIIALAIIVPGLIIYNKNR</sequence>